<dbReference type="NCBIfam" id="TIGR04183">
    <property type="entry name" value="Por_Secre_tail"/>
    <property type="match status" value="1"/>
</dbReference>
<keyword evidence="6" id="KW-1185">Reference proteome</keyword>
<dbReference type="GO" id="GO:0016788">
    <property type="term" value="F:hydrolase activity, acting on ester bonds"/>
    <property type="evidence" value="ECO:0007669"/>
    <property type="project" value="UniProtKB-ARBA"/>
</dbReference>
<feature type="domain" description="Secretion system C-terminal sorting" evidence="4">
    <location>
        <begin position="507"/>
        <end position="576"/>
    </location>
</feature>
<keyword evidence="2" id="KW-0732">Signal</keyword>
<accession>A0A4Q1BYQ6</accession>
<feature type="chain" id="PRO_5020776831" evidence="2">
    <location>
        <begin position="23"/>
        <end position="579"/>
    </location>
</feature>
<dbReference type="InterPro" id="IPR036514">
    <property type="entry name" value="SGNH_hydro_sf"/>
</dbReference>
<proteinExistence type="predicted"/>
<feature type="domain" description="Sialate O-acetylesterase" evidence="3">
    <location>
        <begin position="126"/>
        <end position="349"/>
    </location>
</feature>
<evidence type="ECO:0000256" key="1">
    <source>
        <dbReference type="ARBA" id="ARBA00022801"/>
    </source>
</evidence>
<dbReference type="SUPFAM" id="SSF52266">
    <property type="entry name" value="SGNH hydrolase"/>
    <property type="match status" value="1"/>
</dbReference>
<dbReference type="EMBL" id="SDHY01000005">
    <property type="protein sequence ID" value="RXK48247.1"/>
    <property type="molecule type" value="Genomic_DNA"/>
</dbReference>
<dbReference type="Pfam" id="PF18962">
    <property type="entry name" value="Por_Secre_tail"/>
    <property type="match status" value="1"/>
</dbReference>
<evidence type="ECO:0000313" key="5">
    <source>
        <dbReference type="EMBL" id="RXK48247.1"/>
    </source>
</evidence>
<dbReference type="InterPro" id="IPR026444">
    <property type="entry name" value="Secre_tail"/>
</dbReference>
<gene>
    <name evidence="5" type="ORF">ESB04_09385</name>
</gene>
<organism evidence="5 6">
    <name type="scientific">Aquirufa rosea</name>
    <dbReference type="NCBI Taxonomy" id="2509241"/>
    <lineage>
        <taxon>Bacteria</taxon>
        <taxon>Pseudomonadati</taxon>
        <taxon>Bacteroidota</taxon>
        <taxon>Cytophagia</taxon>
        <taxon>Cytophagales</taxon>
        <taxon>Flectobacillaceae</taxon>
        <taxon>Aquirufa</taxon>
    </lineage>
</organism>
<dbReference type="InterPro" id="IPR005181">
    <property type="entry name" value="SASA"/>
</dbReference>
<dbReference type="Pfam" id="PF03629">
    <property type="entry name" value="SASA"/>
    <property type="match status" value="1"/>
</dbReference>
<evidence type="ECO:0000259" key="3">
    <source>
        <dbReference type="Pfam" id="PF03629"/>
    </source>
</evidence>
<dbReference type="Gene3D" id="3.40.50.1110">
    <property type="entry name" value="SGNH hydrolase"/>
    <property type="match status" value="1"/>
</dbReference>
<dbReference type="Proteomes" id="UP000289455">
    <property type="component" value="Unassembled WGS sequence"/>
</dbReference>
<dbReference type="AlphaFoldDB" id="A0A4Q1BYQ6"/>
<dbReference type="RefSeq" id="WP_129027477.1">
    <property type="nucleotide sequence ID" value="NZ_SDHY01000005.1"/>
</dbReference>
<feature type="signal peptide" evidence="2">
    <location>
        <begin position="1"/>
        <end position="22"/>
    </location>
</feature>
<evidence type="ECO:0000259" key="4">
    <source>
        <dbReference type="Pfam" id="PF18962"/>
    </source>
</evidence>
<sequence length="579" mass="65842">MIHRILVFCCLLSLNFTTELFAQKIGDFVFNKLPQDYHFYPRDDKNKADVPIVADITNKSVTAVSVKVFRNGNLFKYAKSAFSGINPYKNAVSINAELAEYDLEIYQFIGLDSNLVVRRKNIVAGDVFLVTGQSNAWIGPMDDKVYQGEYLRSFGAIQPPDNYGPYKLSDTLWSLASNQARVGPWVSEIAKNLIESEKIPFCFINSAAGGSAIDFHLILDGDLKSPYGGNIMLYKALKAGVIDKVQAIIYRQGEAESTLPAGSPFDWWWKFDQLKTKYKKYFPSAKYVFCPQNNVYEFQYSPAALVRENQRAQYTNDPYVKSFATVGTKQFDGLHYGNDGYRQSGFELFRIISSEIYKRTWDKQIYSPNIVKAYFKSKNETRKLYLEFEPGQIMVVPNDTTVIDPTGKSQKRIMKDNFFYDGINAVSAAKYIDNIEVEGNKVILNLNQEYPSDIISYLPDYFREFYAFNKAPFPGPFIRNKAGMRAFAFSSIPIVRLDQNFDFSIGPNPAVDKITIRWQNMSTGNIKIYDMKGNVVYEDSYLAVFFKDIDTSKLPAANYFLSTTGLDGTSITKRLAIVK</sequence>
<keyword evidence="1" id="KW-0378">Hydrolase</keyword>
<comment type="caution">
    <text evidence="5">The sequence shown here is derived from an EMBL/GenBank/DDBJ whole genome shotgun (WGS) entry which is preliminary data.</text>
</comment>
<dbReference type="OrthoDB" id="926075at2"/>
<evidence type="ECO:0000256" key="2">
    <source>
        <dbReference type="SAM" id="SignalP"/>
    </source>
</evidence>
<protein>
    <submittedName>
        <fullName evidence="5">T9SS type A sorting domain-containing protein</fullName>
    </submittedName>
</protein>
<name>A0A4Q1BYQ6_9BACT</name>
<evidence type="ECO:0000313" key="6">
    <source>
        <dbReference type="Proteomes" id="UP000289455"/>
    </source>
</evidence>
<reference evidence="5 6" key="1">
    <citation type="submission" date="2019-01" db="EMBL/GenBank/DDBJ databases">
        <title>Cytophagaceae bacterium strain CAR-16.</title>
        <authorList>
            <person name="Chen W.-M."/>
        </authorList>
    </citation>
    <scope>NUCLEOTIDE SEQUENCE [LARGE SCALE GENOMIC DNA]</scope>
    <source>
        <strain evidence="5 6">CAR-16</strain>
    </source>
</reference>